<evidence type="ECO:0000313" key="7">
    <source>
        <dbReference type="EMBL" id="ORY79003.1"/>
    </source>
</evidence>
<keyword evidence="2" id="KW-0963">Cytoplasm</keyword>
<keyword evidence="8" id="KW-1185">Reference proteome</keyword>
<dbReference type="SUPFAM" id="SSF50978">
    <property type="entry name" value="WD40 repeat-like"/>
    <property type="match status" value="1"/>
</dbReference>
<organism evidence="7 8">
    <name type="scientific">Protomyces lactucae-debilis</name>
    <dbReference type="NCBI Taxonomy" id="2754530"/>
    <lineage>
        <taxon>Eukaryota</taxon>
        <taxon>Fungi</taxon>
        <taxon>Dikarya</taxon>
        <taxon>Ascomycota</taxon>
        <taxon>Taphrinomycotina</taxon>
        <taxon>Taphrinomycetes</taxon>
        <taxon>Taphrinales</taxon>
        <taxon>Protomycetaceae</taxon>
        <taxon>Protomyces</taxon>
    </lineage>
</organism>
<keyword evidence="4" id="KW-0677">Repeat</keyword>
<evidence type="ECO:0000256" key="4">
    <source>
        <dbReference type="ARBA" id="ARBA00022737"/>
    </source>
</evidence>
<dbReference type="GeneID" id="63788676"/>
<keyword evidence="3 6" id="KW-0853">WD repeat</keyword>
<feature type="repeat" description="WD" evidence="6">
    <location>
        <begin position="27"/>
        <end position="61"/>
    </location>
</feature>
<dbReference type="GO" id="GO:0071013">
    <property type="term" value="C:catalytic step 2 spliceosome"/>
    <property type="evidence" value="ECO:0007669"/>
    <property type="project" value="TreeGrafter"/>
</dbReference>
<dbReference type="OrthoDB" id="1068471at2759"/>
<dbReference type="SMART" id="SM00320">
    <property type="entry name" value="WD40"/>
    <property type="match status" value="7"/>
</dbReference>
<dbReference type="GO" id="GO:0005737">
    <property type="term" value="C:cytoplasm"/>
    <property type="evidence" value="ECO:0007669"/>
    <property type="project" value="UniProtKB-SubCell"/>
</dbReference>
<dbReference type="AlphaFoldDB" id="A0A1Y2F577"/>
<dbReference type="PROSITE" id="PS50294">
    <property type="entry name" value="WD_REPEATS_REGION"/>
    <property type="match status" value="2"/>
</dbReference>
<comment type="subcellular location">
    <subcellularLocation>
        <location evidence="1">Cytoplasm</location>
    </subcellularLocation>
</comment>
<dbReference type="InterPro" id="IPR020472">
    <property type="entry name" value="WD40_PAC1"/>
</dbReference>
<accession>A0A1Y2F577</accession>
<feature type="repeat" description="WD" evidence="6">
    <location>
        <begin position="62"/>
        <end position="103"/>
    </location>
</feature>
<sequence>MNNSHALEIPAKIGHILHPSDVPAKPVNVVRYNHSGAYFMSAGNDRKIHLWNSQNGLHVKTFEAHGYEVADVAINADSSQFASCGGDKLLFYWDVRTGVTIRRYAGHYQRLNAVCFAAEGTVLVSGSFDATVRLWDTRSQSQAPIQVLQEAKDSVSAVCAYEHTVVTGSLDGKIRTYDLRQGQLSTDVLAQPINSIELSQDGELMLVSTLDSKIRLFDRNNGGLLQQMQGHTCQRYRVPACFGYDERSVLSGSEDGHIWAWETSTGVKFKQLPCHNGKVVLGLAHHPKAAQMVSSGSDGEITMWTV</sequence>
<evidence type="ECO:0000256" key="6">
    <source>
        <dbReference type="PROSITE-ProRule" id="PRU00221"/>
    </source>
</evidence>
<feature type="repeat" description="WD" evidence="6">
    <location>
        <begin position="104"/>
        <end position="145"/>
    </location>
</feature>
<feature type="repeat" description="WD" evidence="6">
    <location>
        <begin position="280"/>
        <end position="306"/>
    </location>
</feature>
<dbReference type="STRING" id="56484.A0A1Y2F577"/>
<dbReference type="EMBL" id="MCFI01000016">
    <property type="protein sequence ID" value="ORY79003.1"/>
    <property type="molecule type" value="Genomic_DNA"/>
</dbReference>
<dbReference type="PANTHER" id="PTHR22842">
    <property type="entry name" value="WD40 REPEAT PROTEIN"/>
    <property type="match status" value="1"/>
</dbReference>
<proteinExistence type="inferred from homology"/>
<evidence type="ECO:0000256" key="5">
    <source>
        <dbReference type="ARBA" id="ARBA00038145"/>
    </source>
</evidence>
<dbReference type="OMA" id="MCWDIRT"/>
<dbReference type="InterPro" id="IPR019775">
    <property type="entry name" value="WD40_repeat_CS"/>
</dbReference>
<comment type="similarity">
    <text evidence="5">Belongs to the WD repeat MORG1 family.</text>
</comment>
<dbReference type="InterPro" id="IPR001680">
    <property type="entry name" value="WD40_rpt"/>
</dbReference>
<name>A0A1Y2F577_PROLT</name>
<protein>
    <submittedName>
        <fullName evidence="7">WD40-repeat-containing domain protein</fullName>
    </submittedName>
</protein>
<evidence type="ECO:0000256" key="2">
    <source>
        <dbReference type="ARBA" id="ARBA00022490"/>
    </source>
</evidence>
<dbReference type="InterPro" id="IPR015943">
    <property type="entry name" value="WD40/YVTN_repeat-like_dom_sf"/>
</dbReference>
<dbReference type="PROSITE" id="PS00678">
    <property type="entry name" value="WD_REPEATS_1"/>
    <property type="match status" value="1"/>
</dbReference>
<evidence type="ECO:0000256" key="3">
    <source>
        <dbReference type="ARBA" id="ARBA00022574"/>
    </source>
</evidence>
<evidence type="ECO:0000313" key="8">
    <source>
        <dbReference type="Proteomes" id="UP000193685"/>
    </source>
</evidence>
<evidence type="ECO:0000256" key="1">
    <source>
        <dbReference type="ARBA" id="ARBA00004496"/>
    </source>
</evidence>
<dbReference type="PROSITE" id="PS50082">
    <property type="entry name" value="WD_REPEATS_2"/>
    <property type="match status" value="4"/>
</dbReference>
<dbReference type="CDD" id="cd00200">
    <property type="entry name" value="WD40"/>
    <property type="match status" value="1"/>
</dbReference>
<dbReference type="GO" id="GO:0000398">
    <property type="term" value="P:mRNA splicing, via spliceosome"/>
    <property type="evidence" value="ECO:0007669"/>
    <property type="project" value="TreeGrafter"/>
</dbReference>
<dbReference type="InterPro" id="IPR051980">
    <property type="entry name" value="WD_repeat_MORG1"/>
</dbReference>
<dbReference type="PRINTS" id="PR00320">
    <property type="entry name" value="GPROTEINBRPT"/>
</dbReference>
<reference evidence="7 8" key="1">
    <citation type="submission" date="2016-07" db="EMBL/GenBank/DDBJ databases">
        <title>Pervasive Adenine N6-methylation of Active Genes in Fungi.</title>
        <authorList>
            <consortium name="DOE Joint Genome Institute"/>
            <person name="Mondo S.J."/>
            <person name="Dannebaum R.O."/>
            <person name="Kuo R.C."/>
            <person name="Labutti K."/>
            <person name="Haridas S."/>
            <person name="Kuo A."/>
            <person name="Salamov A."/>
            <person name="Ahrendt S.R."/>
            <person name="Lipzen A."/>
            <person name="Sullivan W."/>
            <person name="Andreopoulos W.B."/>
            <person name="Clum A."/>
            <person name="Lindquist E."/>
            <person name="Daum C."/>
            <person name="Ramamoorthy G.K."/>
            <person name="Gryganskyi A."/>
            <person name="Culley D."/>
            <person name="Magnuson J.K."/>
            <person name="James T.Y."/>
            <person name="O'Malley M.A."/>
            <person name="Stajich J.E."/>
            <person name="Spatafora J.W."/>
            <person name="Visel A."/>
            <person name="Grigoriev I.V."/>
        </authorList>
    </citation>
    <scope>NUCLEOTIDE SEQUENCE [LARGE SCALE GENOMIC DNA]</scope>
    <source>
        <strain evidence="7 8">12-1054</strain>
    </source>
</reference>
<dbReference type="InterPro" id="IPR036322">
    <property type="entry name" value="WD40_repeat_dom_sf"/>
</dbReference>
<comment type="caution">
    <text evidence="7">The sequence shown here is derived from an EMBL/GenBank/DDBJ whole genome shotgun (WGS) entry which is preliminary data.</text>
</comment>
<dbReference type="RefSeq" id="XP_040723635.1">
    <property type="nucleotide sequence ID" value="XM_040872077.1"/>
</dbReference>
<dbReference type="Gene3D" id="2.130.10.10">
    <property type="entry name" value="YVTN repeat-like/Quinoprotein amine dehydrogenase"/>
    <property type="match status" value="1"/>
</dbReference>
<dbReference type="Pfam" id="PF00400">
    <property type="entry name" value="WD40"/>
    <property type="match status" value="7"/>
</dbReference>
<dbReference type="Proteomes" id="UP000193685">
    <property type="component" value="Unassembled WGS sequence"/>
</dbReference>
<dbReference type="PANTHER" id="PTHR22842:SF3">
    <property type="entry name" value="WD REPEAT DOMAIN-CONTAINING PROTEIN 83"/>
    <property type="match status" value="1"/>
</dbReference>
<gene>
    <name evidence="7" type="ORF">BCR37DRAFT_405259</name>
</gene>